<dbReference type="GO" id="GO:1990281">
    <property type="term" value="C:efflux pump complex"/>
    <property type="evidence" value="ECO:0007669"/>
    <property type="project" value="TreeGrafter"/>
</dbReference>
<dbReference type="Pfam" id="PF25967">
    <property type="entry name" value="RND-MFP_C"/>
    <property type="match status" value="1"/>
</dbReference>
<dbReference type="Gene3D" id="2.40.420.20">
    <property type="match status" value="1"/>
</dbReference>
<dbReference type="GO" id="GO:0015562">
    <property type="term" value="F:efflux transmembrane transporter activity"/>
    <property type="evidence" value="ECO:0007669"/>
    <property type="project" value="TreeGrafter"/>
</dbReference>
<dbReference type="PANTHER" id="PTHR30469">
    <property type="entry name" value="MULTIDRUG RESISTANCE PROTEIN MDTA"/>
    <property type="match status" value="1"/>
</dbReference>
<dbReference type="Proteomes" id="UP000009049">
    <property type="component" value="Chromosome"/>
</dbReference>
<feature type="compositionally biased region" description="Low complexity" evidence="5">
    <location>
        <begin position="402"/>
        <end position="421"/>
    </location>
</feature>
<keyword evidence="3" id="KW-0813">Transport</keyword>
<feature type="region of interest" description="Disordered" evidence="5">
    <location>
        <begin position="382"/>
        <end position="421"/>
    </location>
</feature>
<dbReference type="STRING" id="313596.RB2501_06070"/>
<reference evidence="8 9" key="1">
    <citation type="journal article" date="2009" name="J. Bacteriol.">
        <title>Complete genome sequence of Robiginitalea biformata HTCC2501.</title>
        <authorList>
            <person name="Oh H.M."/>
            <person name="Giovannoni S.J."/>
            <person name="Lee K."/>
            <person name="Ferriera S."/>
            <person name="Johnson J."/>
            <person name="Cho J.C."/>
        </authorList>
    </citation>
    <scope>NUCLEOTIDE SEQUENCE [LARGE SCALE GENOMIC DNA]</scope>
    <source>
        <strain evidence="9">ATCC BAA-864 / HTCC2501 / KCTC 12146</strain>
    </source>
</reference>
<evidence type="ECO:0000313" key="8">
    <source>
        <dbReference type="EMBL" id="EAR16442.1"/>
    </source>
</evidence>
<dbReference type="InterPro" id="IPR006143">
    <property type="entry name" value="RND_pump_MFP"/>
</dbReference>
<dbReference type="NCBIfam" id="TIGR01730">
    <property type="entry name" value="RND_mfp"/>
    <property type="match status" value="1"/>
</dbReference>
<dbReference type="Gene3D" id="2.40.30.170">
    <property type="match status" value="1"/>
</dbReference>
<dbReference type="RefSeq" id="WP_015753199.1">
    <property type="nucleotide sequence ID" value="NC_013222.1"/>
</dbReference>
<feature type="domain" description="Multidrug resistance protein MdtA-like C-terminal permuted SH3" evidence="7">
    <location>
        <begin position="326"/>
        <end position="372"/>
    </location>
</feature>
<gene>
    <name evidence="8" type="ordered locus">RB2501_06070</name>
</gene>
<evidence type="ECO:0000256" key="3">
    <source>
        <dbReference type="ARBA" id="ARBA00022448"/>
    </source>
</evidence>
<keyword evidence="9" id="KW-1185">Reference proteome</keyword>
<dbReference type="HOGENOM" id="CLU_018816_18_2_10"/>
<evidence type="ECO:0000256" key="1">
    <source>
        <dbReference type="ARBA" id="ARBA00004196"/>
    </source>
</evidence>
<dbReference type="AlphaFoldDB" id="A4CHN4"/>
<dbReference type="Gene3D" id="1.10.287.470">
    <property type="entry name" value="Helix hairpin bin"/>
    <property type="match status" value="1"/>
</dbReference>
<evidence type="ECO:0000256" key="2">
    <source>
        <dbReference type="ARBA" id="ARBA00009477"/>
    </source>
</evidence>
<dbReference type="SUPFAM" id="SSF111369">
    <property type="entry name" value="HlyD-like secretion proteins"/>
    <property type="match status" value="1"/>
</dbReference>
<dbReference type="eggNOG" id="COG0845">
    <property type="taxonomic scope" value="Bacteria"/>
</dbReference>
<evidence type="ECO:0000313" key="9">
    <source>
        <dbReference type="Proteomes" id="UP000009049"/>
    </source>
</evidence>
<comment type="subcellular location">
    <subcellularLocation>
        <location evidence="1">Cell envelope</location>
    </subcellularLocation>
</comment>
<organism evidence="8 9">
    <name type="scientific">Robiginitalea biformata (strain ATCC BAA-864 / DSM 15991 / KCTC 12146 / HTCC2501)</name>
    <dbReference type="NCBI Taxonomy" id="313596"/>
    <lineage>
        <taxon>Bacteria</taxon>
        <taxon>Pseudomonadati</taxon>
        <taxon>Bacteroidota</taxon>
        <taxon>Flavobacteriia</taxon>
        <taxon>Flavobacteriales</taxon>
        <taxon>Flavobacteriaceae</taxon>
        <taxon>Robiginitalea</taxon>
    </lineage>
</organism>
<comment type="similarity">
    <text evidence="2">Belongs to the membrane fusion protein (MFP) (TC 8.A.1) family.</text>
</comment>
<name>A4CHN4_ROBBH</name>
<evidence type="ECO:0000259" key="6">
    <source>
        <dbReference type="Pfam" id="PF25917"/>
    </source>
</evidence>
<dbReference type="OrthoDB" id="9806939at2"/>
<sequence>MSQKKILLICLAILGAAALVTVLIYSTEPTAQREAATRQTAMLVETLPAEAGTFTPVLSATGTVRAVEDVQLSPLVNGQVIRRDPAFAPGGFVSEGDILLQIQPADFQNTLDLRESELLQARTELNVEMGRQKVAEQDLALVGGDSLSPEERELVLRKPQLQAVQARIKAAEAAVAQARLNLSRATIRAPFNAHILTQNVTVGSQVTPGDNLGRLVGTEAYWVELTVPVNQLRWLEFPHDGQEGARVEIRNRSVWDDNVMREGRLFQQVGALDAQTRLARVLVRVEDPLARDAEPGTPPLMIGSFVDCRIEGRPVENTVRISRDHLRTNQTVWVNEDGKLSVRDVTVVLTDMNHAYISEGLNGNEQVVTTNLSTVSDGIALRTEGGASADGEGNQPESEEVSAAGDTPAAGASAPTTPQSD</sequence>
<protein>
    <submittedName>
        <fullName evidence="8">Probable RND efflux membrane fusion protein</fullName>
    </submittedName>
</protein>
<feature type="coiled-coil region" evidence="4">
    <location>
        <begin position="161"/>
        <end position="188"/>
    </location>
</feature>
<proteinExistence type="inferred from homology"/>
<dbReference type="Pfam" id="PF25917">
    <property type="entry name" value="BSH_RND"/>
    <property type="match status" value="1"/>
</dbReference>
<evidence type="ECO:0000256" key="5">
    <source>
        <dbReference type="SAM" id="MobiDB-lite"/>
    </source>
</evidence>
<dbReference type="PANTHER" id="PTHR30469:SF12">
    <property type="entry name" value="MULTIDRUG RESISTANCE PROTEIN MDTA"/>
    <property type="match status" value="1"/>
</dbReference>
<keyword evidence="4" id="KW-0175">Coiled coil</keyword>
<evidence type="ECO:0000259" key="7">
    <source>
        <dbReference type="Pfam" id="PF25967"/>
    </source>
</evidence>
<feature type="domain" description="Multidrug resistance protein MdtA-like barrel-sandwich hybrid" evidence="6">
    <location>
        <begin position="69"/>
        <end position="214"/>
    </location>
</feature>
<dbReference type="KEGG" id="rbi:RB2501_06070"/>
<dbReference type="InterPro" id="IPR058627">
    <property type="entry name" value="MdtA-like_C"/>
</dbReference>
<dbReference type="EMBL" id="CP001712">
    <property type="protein sequence ID" value="EAR16442.1"/>
    <property type="molecule type" value="Genomic_DNA"/>
</dbReference>
<dbReference type="InterPro" id="IPR058625">
    <property type="entry name" value="MdtA-like_BSH"/>
</dbReference>
<accession>A4CHN4</accession>
<dbReference type="Gene3D" id="2.40.50.100">
    <property type="match status" value="1"/>
</dbReference>
<evidence type="ECO:0000256" key="4">
    <source>
        <dbReference type="SAM" id="Coils"/>
    </source>
</evidence>